<organism evidence="1 2">
    <name type="scientific">Acorus calamus</name>
    <name type="common">Sweet flag</name>
    <dbReference type="NCBI Taxonomy" id="4465"/>
    <lineage>
        <taxon>Eukaryota</taxon>
        <taxon>Viridiplantae</taxon>
        <taxon>Streptophyta</taxon>
        <taxon>Embryophyta</taxon>
        <taxon>Tracheophyta</taxon>
        <taxon>Spermatophyta</taxon>
        <taxon>Magnoliopsida</taxon>
        <taxon>Liliopsida</taxon>
        <taxon>Acoraceae</taxon>
        <taxon>Acorus</taxon>
    </lineage>
</organism>
<sequence length="71" mass="8203">MLDKALQDKHIEPYTKKTISKIIRAFLWGGPSLKRSMHHVRWEIVCTPKIEGGLGLKRIADWLKEAMGARF</sequence>
<reference evidence="1" key="2">
    <citation type="submission" date="2023-06" db="EMBL/GenBank/DDBJ databases">
        <authorList>
            <person name="Ma L."/>
            <person name="Liu K.-W."/>
            <person name="Li Z."/>
            <person name="Hsiao Y.-Y."/>
            <person name="Qi Y."/>
            <person name="Fu T."/>
            <person name="Tang G."/>
            <person name="Zhang D."/>
            <person name="Sun W.-H."/>
            <person name="Liu D.-K."/>
            <person name="Li Y."/>
            <person name="Chen G.-Z."/>
            <person name="Liu X.-D."/>
            <person name="Liao X.-Y."/>
            <person name="Jiang Y.-T."/>
            <person name="Yu X."/>
            <person name="Hao Y."/>
            <person name="Huang J."/>
            <person name="Zhao X.-W."/>
            <person name="Ke S."/>
            <person name="Chen Y.-Y."/>
            <person name="Wu W.-L."/>
            <person name="Hsu J.-L."/>
            <person name="Lin Y.-F."/>
            <person name="Huang M.-D."/>
            <person name="Li C.-Y."/>
            <person name="Huang L."/>
            <person name="Wang Z.-W."/>
            <person name="Zhao X."/>
            <person name="Zhong W.-Y."/>
            <person name="Peng D.-H."/>
            <person name="Ahmad S."/>
            <person name="Lan S."/>
            <person name="Zhang J.-S."/>
            <person name="Tsai W.-C."/>
            <person name="Van De Peer Y."/>
            <person name="Liu Z.-J."/>
        </authorList>
    </citation>
    <scope>NUCLEOTIDE SEQUENCE</scope>
    <source>
        <strain evidence="1">CP</strain>
        <tissue evidence="1">Leaves</tissue>
    </source>
</reference>
<dbReference type="EMBL" id="JAUJYO010000006">
    <property type="protein sequence ID" value="KAK1314859.1"/>
    <property type="molecule type" value="Genomic_DNA"/>
</dbReference>
<gene>
    <name evidence="1" type="ORF">QJS10_CPA06g01032</name>
</gene>
<protein>
    <submittedName>
        <fullName evidence="1">Ribonuclease H protein</fullName>
    </submittedName>
</protein>
<name>A0AAV9EPG2_ACOCL</name>
<reference evidence="1" key="1">
    <citation type="journal article" date="2023" name="Nat. Commun.">
        <title>Diploid and tetraploid genomes of Acorus and the evolution of monocots.</title>
        <authorList>
            <person name="Ma L."/>
            <person name="Liu K.W."/>
            <person name="Li Z."/>
            <person name="Hsiao Y.Y."/>
            <person name="Qi Y."/>
            <person name="Fu T."/>
            <person name="Tang G.D."/>
            <person name="Zhang D."/>
            <person name="Sun W.H."/>
            <person name="Liu D.K."/>
            <person name="Li Y."/>
            <person name="Chen G.Z."/>
            <person name="Liu X.D."/>
            <person name="Liao X.Y."/>
            <person name="Jiang Y.T."/>
            <person name="Yu X."/>
            <person name="Hao Y."/>
            <person name="Huang J."/>
            <person name="Zhao X.W."/>
            <person name="Ke S."/>
            <person name="Chen Y.Y."/>
            <person name="Wu W.L."/>
            <person name="Hsu J.L."/>
            <person name="Lin Y.F."/>
            <person name="Huang M.D."/>
            <person name="Li C.Y."/>
            <person name="Huang L."/>
            <person name="Wang Z.W."/>
            <person name="Zhao X."/>
            <person name="Zhong W.Y."/>
            <person name="Peng D.H."/>
            <person name="Ahmad S."/>
            <person name="Lan S."/>
            <person name="Zhang J.S."/>
            <person name="Tsai W.C."/>
            <person name="Van de Peer Y."/>
            <person name="Liu Z.J."/>
        </authorList>
    </citation>
    <scope>NUCLEOTIDE SEQUENCE</scope>
    <source>
        <strain evidence="1">CP</strain>
    </source>
</reference>
<evidence type="ECO:0000313" key="2">
    <source>
        <dbReference type="Proteomes" id="UP001180020"/>
    </source>
</evidence>
<proteinExistence type="predicted"/>
<accession>A0AAV9EPG2</accession>
<comment type="caution">
    <text evidence="1">The sequence shown here is derived from an EMBL/GenBank/DDBJ whole genome shotgun (WGS) entry which is preliminary data.</text>
</comment>
<dbReference type="Proteomes" id="UP001180020">
    <property type="component" value="Unassembled WGS sequence"/>
</dbReference>
<dbReference type="AlphaFoldDB" id="A0AAV9EPG2"/>
<keyword evidence="2" id="KW-1185">Reference proteome</keyword>
<evidence type="ECO:0000313" key="1">
    <source>
        <dbReference type="EMBL" id="KAK1314859.1"/>
    </source>
</evidence>